<comment type="pathway">
    <text evidence="4 15">Cell wall biogenesis; peptidoglycan biosynthesis.</text>
</comment>
<sequence length="319" mass="34211">MIEEHIKVAVVCGGTSREAAVSRVSGKSVYDALQMSFDTVHILELDASTAENLRSLNPDVVFPVLHGPPGEDGSLQGMLEILGFPYVGSGVLASACAMNKKVAKDIFRSAGLPVAADAVVDLTVKDLGEQAHVLRQKFPNGFVIKPIDQGSAIGVSFCRPGDSALDLLQDCAINFRIALAEELVIGKEITAGILDTDQSVALPVTEIFVNDGNWYDFDHRYTQGASAHICPAQLPSDVYSEVQRVASAAHAALGCRDLSRSDFVVTHSGRVVLLELNSLPGMTPTSLYPEQAQAAGISFELLVRRLVFSAYGRHYGERK</sequence>
<evidence type="ECO:0000256" key="18">
    <source>
        <dbReference type="PROSITE-ProRule" id="PRU00409"/>
    </source>
</evidence>
<feature type="binding site" evidence="17">
    <location>
        <position position="275"/>
    </location>
    <ligand>
        <name>Mg(2+)</name>
        <dbReference type="ChEBI" id="CHEBI:18420"/>
        <label>1</label>
    </ligand>
</feature>
<feature type="binding site" evidence="17">
    <location>
        <position position="262"/>
    </location>
    <ligand>
        <name>Mg(2+)</name>
        <dbReference type="ChEBI" id="CHEBI:18420"/>
        <label>1</label>
    </ligand>
</feature>
<feature type="domain" description="ATP-grasp" evidence="19">
    <location>
        <begin position="104"/>
        <end position="308"/>
    </location>
</feature>
<dbReference type="InterPro" id="IPR016185">
    <property type="entry name" value="PreATP-grasp_dom_sf"/>
</dbReference>
<feature type="binding site" evidence="17">
    <location>
        <position position="275"/>
    </location>
    <ligand>
        <name>Mg(2+)</name>
        <dbReference type="ChEBI" id="CHEBI:18420"/>
        <label>2</label>
    </ligand>
</feature>
<dbReference type="GO" id="GO:0046872">
    <property type="term" value="F:metal ion binding"/>
    <property type="evidence" value="ECO:0007669"/>
    <property type="project" value="UniProtKB-KW"/>
</dbReference>
<evidence type="ECO:0000256" key="2">
    <source>
        <dbReference type="ARBA" id="ARBA00003921"/>
    </source>
</evidence>
<dbReference type="EMBL" id="PUUL01000142">
    <property type="protein sequence ID" value="RXD49510.1"/>
    <property type="molecule type" value="Genomic_DNA"/>
</dbReference>
<dbReference type="PROSITE" id="PS50975">
    <property type="entry name" value="ATP_GRASP"/>
    <property type="match status" value="1"/>
</dbReference>
<evidence type="ECO:0000256" key="12">
    <source>
        <dbReference type="ARBA" id="ARBA00022984"/>
    </source>
</evidence>
<evidence type="ECO:0000256" key="7">
    <source>
        <dbReference type="ARBA" id="ARBA00022490"/>
    </source>
</evidence>
<comment type="subcellular location">
    <subcellularLocation>
        <location evidence="3 15">Cytoplasm</location>
    </subcellularLocation>
</comment>
<keyword evidence="17" id="KW-0464">Manganese</keyword>
<evidence type="ECO:0000256" key="9">
    <source>
        <dbReference type="ARBA" id="ARBA00022741"/>
    </source>
</evidence>
<accession>A0A6L9V813</accession>
<dbReference type="Proteomes" id="UP000471082">
    <property type="component" value="Unassembled WGS sequence"/>
</dbReference>
<dbReference type="Gene3D" id="3.40.50.20">
    <property type="match status" value="1"/>
</dbReference>
<evidence type="ECO:0000256" key="14">
    <source>
        <dbReference type="ARBA" id="ARBA00047614"/>
    </source>
</evidence>
<evidence type="ECO:0000313" key="22">
    <source>
        <dbReference type="Proteomes" id="UP000289372"/>
    </source>
</evidence>
<comment type="caution">
    <text evidence="20">The sequence shown here is derived from an EMBL/GenBank/DDBJ whole genome shotgun (WGS) entry which is preliminary data.</text>
</comment>
<feature type="active site" evidence="16">
    <location>
        <position position="286"/>
    </location>
</feature>
<dbReference type="Pfam" id="PF07478">
    <property type="entry name" value="Dala_Dala_lig_C"/>
    <property type="match status" value="1"/>
</dbReference>
<evidence type="ECO:0000256" key="4">
    <source>
        <dbReference type="ARBA" id="ARBA00004752"/>
    </source>
</evidence>
<proteinExistence type="inferred from homology"/>
<reference evidence="21 22" key="1">
    <citation type="submission" date="2018-02" db="EMBL/GenBank/DDBJ databases">
        <title>Characterization of Xanthomonas diversity in transplant houses and field plants.</title>
        <authorList>
            <person name="Abrahamian P."/>
            <person name="Timilsina S."/>
            <person name="Minsavage G.V."/>
            <person name="Goss E.M."/>
            <person name="Jones J.B."/>
            <person name="Vallad G.E."/>
        </authorList>
    </citation>
    <scope>NUCLEOTIDE SEQUENCE [LARGE SCALE GENOMIC DNA]</scope>
    <source>
        <strain evidence="21 22">GEV2132</strain>
    </source>
</reference>
<feature type="binding site" evidence="17">
    <location>
        <position position="277"/>
    </location>
    <ligand>
        <name>Mg(2+)</name>
        <dbReference type="ChEBI" id="CHEBI:18420"/>
        <label>2</label>
    </ligand>
</feature>
<dbReference type="GO" id="GO:0008716">
    <property type="term" value="F:D-alanine-D-alanine ligase activity"/>
    <property type="evidence" value="ECO:0007669"/>
    <property type="project" value="UniProtKB-UniRule"/>
</dbReference>
<evidence type="ECO:0000259" key="19">
    <source>
        <dbReference type="PROSITE" id="PS50975"/>
    </source>
</evidence>
<evidence type="ECO:0000256" key="15">
    <source>
        <dbReference type="HAMAP-Rule" id="MF_00047"/>
    </source>
</evidence>
<dbReference type="HAMAP" id="MF_00047">
    <property type="entry name" value="Dala_Dala_lig"/>
    <property type="match status" value="1"/>
</dbReference>
<dbReference type="NCBIfam" id="TIGR01205">
    <property type="entry name" value="D_ala_D_alaTIGR"/>
    <property type="match status" value="1"/>
</dbReference>
<dbReference type="AlphaFoldDB" id="A0A6L9V813"/>
<keyword evidence="17" id="KW-0460">Magnesium</keyword>
<dbReference type="PIRSF" id="PIRSF039102">
    <property type="entry name" value="Ddl/VanB"/>
    <property type="match status" value="1"/>
</dbReference>
<keyword evidence="9 18" id="KW-0547">Nucleotide-binding</keyword>
<feature type="active site" evidence="16">
    <location>
        <position position="18"/>
    </location>
</feature>
<dbReference type="Pfam" id="PF01820">
    <property type="entry name" value="Dala_Dala_lig_N"/>
    <property type="match status" value="1"/>
</dbReference>
<evidence type="ECO:0000256" key="13">
    <source>
        <dbReference type="ARBA" id="ARBA00023316"/>
    </source>
</evidence>
<dbReference type="PROSITE" id="PS00843">
    <property type="entry name" value="DALA_DALA_LIGASE_1"/>
    <property type="match status" value="1"/>
</dbReference>
<comment type="similarity">
    <text evidence="5 15">Belongs to the D-alanine--D-alanine ligase family.</text>
</comment>
<keyword evidence="10 18" id="KW-0067">ATP-binding</keyword>
<dbReference type="GO" id="GO:0008360">
    <property type="term" value="P:regulation of cell shape"/>
    <property type="evidence" value="ECO:0007669"/>
    <property type="project" value="UniProtKB-KW"/>
</dbReference>
<comment type="function">
    <text evidence="2 15">Cell wall formation.</text>
</comment>
<evidence type="ECO:0000256" key="10">
    <source>
        <dbReference type="ARBA" id="ARBA00022840"/>
    </source>
</evidence>
<reference evidence="20 23" key="2">
    <citation type="submission" date="2019-11" db="EMBL/GenBank/DDBJ databases">
        <title>Genome-resolved metagenomics to study the prevalence of co-infection and intraspecific heterogeneity among plant pathogen metapopulations.</title>
        <authorList>
            <person name="Newberry E."/>
            <person name="Bhandari R."/>
            <person name="Kemble J."/>
            <person name="Sikora E."/>
            <person name="Potnis N."/>
        </authorList>
    </citation>
    <scope>NUCLEOTIDE SEQUENCE [LARGE SCALE GENOMIC DNA]</scope>
    <source>
        <strain evidence="20">Xp_Tom_Tuscaloosa_18b</strain>
    </source>
</reference>
<evidence type="ECO:0000256" key="17">
    <source>
        <dbReference type="PIRSR" id="PIRSR039102-3"/>
    </source>
</evidence>
<dbReference type="InterPro" id="IPR005905">
    <property type="entry name" value="D_ala_D_ala"/>
</dbReference>
<keyword evidence="7 15" id="KW-0963">Cytoplasm</keyword>
<evidence type="ECO:0000256" key="3">
    <source>
        <dbReference type="ARBA" id="ARBA00004496"/>
    </source>
</evidence>
<dbReference type="GO" id="GO:0005737">
    <property type="term" value="C:cytoplasm"/>
    <property type="evidence" value="ECO:0007669"/>
    <property type="project" value="UniProtKB-SubCell"/>
</dbReference>
<evidence type="ECO:0000256" key="6">
    <source>
        <dbReference type="ARBA" id="ARBA00012216"/>
    </source>
</evidence>
<dbReference type="Gene3D" id="3.30.1490.20">
    <property type="entry name" value="ATP-grasp fold, A domain"/>
    <property type="match status" value="1"/>
</dbReference>
<dbReference type="PANTHER" id="PTHR23132:SF23">
    <property type="entry name" value="D-ALANINE--D-ALANINE LIGASE B"/>
    <property type="match status" value="1"/>
</dbReference>
<dbReference type="InterPro" id="IPR011761">
    <property type="entry name" value="ATP-grasp"/>
</dbReference>
<comment type="catalytic activity">
    <reaction evidence="14 15">
        <text>2 D-alanine + ATP = D-alanyl-D-alanine + ADP + phosphate + H(+)</text>
        <dbReference type="Rhea" id="RHEA:11224"/>
        <dbReference type="ChEBI" id="CHEBI:15378"/>
        <dbReference type="ChEBI" id="CHEBI:30616"/>
        <dbReference type="ChEBI" id="CHEBI:43474"/>
        <dbReference type="ChEBI" id="CHEBI:57416"/>
        <dbReference type="ChEBI" id="CHEBI:57822"/>
        <dbReference type="ChEBI" id="CHEBI:456216"/>
        <dbReference type="EC" id="6.3.2.4"/>
    </reaction>
</comment>
<keyword evidence="11 15" id="KW-0133">Cell shape</keyword>
<keyword evidence="17" id="KW-0479">Metal-binding</keyword>
<dbReference type="SUPFAM" id="SSF52440">
    <property type="entry name" value="PreATP-grasp domain"/>
    <property type="match status" value="1"/>
</dbReference>
<comment type="cofactor">
    <cofactor evidence="17">
        <name>Mg(2+)</name>
        <dbReference type="ChEBI" id="CHEBI:18420"/>
    </cofactor>
    <cofactor evidence="17">
        <name>Mn(2+)</name>
        <dbReference type="ChEBI" id="CHEBI:29035"/>
    </cofactor>
    <text evidence="17">Binds 2 magnesium or manganese ions per subunit.</text>
</comment>
<name>A0A6L9V813_XANPE</name>
<evidence type="ECO:0000313" key="20">
    <source>
        <dbReference type="EMBL" id="NEL76536.1"/>
    </source>
</evidence>
<dbReference type="GO" id="GO:0071555">
    <property type="term" value="P:cell wall organization"/>
    <property type="evidence" value="ECO:0007669"/>
    <property type="project" value="UniProtKB-KW"/>
</dbReference>
<evidence type="ECO:0000256" key="11">
    <source>
        <dbReference type="ARBA" id="ARBA00022960"/>
    </source>
</evidence>
<gene>
    <name evidence="15" type="primary">ddl</name>
    <name evidence="21" type="ORF">DB769_21060</name>
    <name evidence="20" type="ORF">G3W61_09770</name>
</gene>
<keyword evidence="12 15" id="KW-0573">Peptidoglycan synthesis</keyword>
<dbReference type="UniPathway" id="UPA00219"/>
<protein>
    <recommendedName>
        <fullName evidence="6 15">D-alanine--D-alanine ligase</fullName>
        <ecNumber evidence="6 15">6.3.2.4</ecNumber>
    </recommendedName>
    <alternativeName>
        <fullName evidence="15">D-Ala-D-Ala ligase</fullName>
    </alternativeName>
    <alternativeName>
        <fullName evidence="15">D-alanylalanine synthetase</fullName>
    </alternativeName>
</protein>
<dbReference type="InterPro" id="IPR000291">
    <property type="entry name" value="D-Ala_lig_Van_CS"/>
</dbReference>
<feature type="active site" evidence="16">
    <location>
        <position position="151"/>
    </location>
</feature>
<keyword evidence="8 15" id="KW-0436">Ligase</keyword>
<comment type="cofactor">
    <cofactor evidence="1">
        <name>Mn(2+)</name>
        <dbReference type="ChEBI" id="CHEBI:29035"/>
    </cofactor>
</comment>
<dbReference type="NCBIfam" id="NF002378">
    <property type="entry name" value="PRK01372.1"/>
    <property type="match status" value="1"/>
</dbReference>
<dbReference type="InterPro" id="IPR013815">
    <property type="entry name" value="ATP_grasp_subdomain_1"/>
</dbReference>
<dbReference type="SUPFAM" id="SSF56059">
    <property type="entry name" value="Glutathione synthetase ATP-binding domain-like"/>
    <property type="match status" value="1"/>
</dbReference>
<evidence type="ECO:0000313" key="23">
    <source>
        <dbReference type="Proteomes" id="UP000471082"/>
    </source>
</evidence>
<evidence type="ECO:0000256" key="16">
    <source>
        <dbReference type="PIRSR" id="PIRSR039102-1"/>
    </source>
</evidence>
<dbReference type="PANTHER" id="PTHR23132">
    <property type="entry name" value="D-ALANINE--D-ALANINE LIGASE"/>
    <property type="match status" value="1"/>
</dbReference>
<dbReference type="InterPro" id="IPR011127">
    <property type="entry name" value="Dala_Dala_lig_N"/>
</dbReference>
<evidence type="ECO:0000256" key="5">
    <source>
        <dbReference type="ARBA" id="ARBA00010871"/>
    </source>
</evidence>
<keyword evidence="13 15" id="KW-0961">Cell wall biogenesis/degradation</keyword>
<dbReference type="EMBL" id="JAAGYU010000034">
    <property type="protein sequence ID" value="NEL76536.1"/>
    <property type="molecule type" value="Genomic_DNA"/>
</dbReference>
<dbReference type="RefSeq" id="WP_080581473.1">
    <property type="nucleotide sequence ID" value="NZ_CP116309.1"/>
</dbReference>
<dbReference type="GO" id="GO:0009252">
    <property type="term" value="P:peptidoglycan biosynthetic process"/>
    <property type="evidence" value="ECO:0007669"/>
    <property type="project" value="UniProtKB-UniRule"/>
</dbReference>
<dbReference type="EC" id="6.3.2.4" evidence="6 15"/>
<organism evidence="20 23">
    <name type="scientific">Xanthomonas perforans</name>
    <dbReference type="NCBI Taxonomy" id="442694"/>
    <lineage>
        <taxon>Bacteria</taxon>
        <taxon>Pseudomonadati</taxon>
        <taxon>Pseudomonadota</taxon>
        <taxon>Gammaproteobacteria</taxon>
        <taxon>Lysobacterales</taxon>
        <taxon>Lysobacteraceae</taxon>
        <taxon>Xanthomonas</taxon>
    </lineage>
</organism>
<dbReference type="PROSITE" id="PS00844">
    <property type="entry name" value="DALA_DALA_LIGASE_2"/>
    <property type="match status" value="1"/>
</dbReference>
<evidence type="ECO:0000313" key="21">
    <source>
        <dbReference type="EMBL" id="RXD49510.1"/>
    </source>
</evidence>
<dbReference type="Gene3D" id="3.30.470.20">
    <property type="entry name" value="ATP-grasp fold, B domain"/>
    <property type="match status" value="1"/>
</dbReference>
<evidence type="ECO:0000256" key="8">
    <source>
        <dbReference type="ARBA" id="ARBA00022598"/>
    </source>
</evidence>
<evidence type="ECO:0000256" key="1">
    <source>
        <dbReference type="ARBA" id="ARBA00001936"/>
    </source>
</evidence>
<dbReference type="Proteomes" id="UP000289372">
    <property type="component" value="Unassembled WGS sequence"/>
</dbReference>
<dbReference type="GO" id="GO:0005524">
    <property type="term" value="F:ATP binding"/>
    <property type="evidence" value="ECO:0007669"/>
    <property type="project" value="UniProtKB-UniRule"/>
</dbReference>
<dbReference type="InterPro" id="IPR011095">
    <property type="entry name" value="Dala_Dala_lig_C"/>
</dbReference>